<organism evidence="5 6">
    <name type="scientific">Choiromyces venosus 120613-1</name>
    <dbReference type="NCBI Taxonomy" id="1336337"/>
    <lineage>
        <taxon>Eukaryota</taxon>
        <taxon>Fungi</taxon>
        <taxon>Dikarya</taxon>
        <taxon>Ascomycota</taxon>
        <taxon>Pezizomycotina</taxon>
        <taxon>Pezizomycetes</taxon>
        <taxon>Pezizales</taxon>
        <taxon>Tuberaceae</taxon>
        <taxon>Choiromyces</taxon>
    </lineage>
</organism>
<reference evidence="5 6" key="1">
    <citation type="journal article" date="2018" name="Nat. Ecol. Evol.">
        <title>Pezizomycetes genomes reveal the molecular basis of ectomycorrhizal truffle lifestyle.</title>
        <authorList>
            <person name="Murat C."/>
            <person name="Payen T."/>
            <person name="Noel B."/>
            <person name="Kuo A."/>
            <person name="Morin E."/>
            <person name="Chen J."/>
            <person name="Kohler A."/>
            <person name="Krizsan K."/>
            <person name="Balestrini R."/>
            <person name="Da Silva C."/>
            <person name="Montanini B."/>
            <person name="Hainaut M."/>
            <person name="Levati E."/>
            <person name="Barry K.W."/>
            <person name="Belfiori B."/>
            <person name="Cichocki N."/>
            <person name="Clum A."/>
            <person name="Dockter R.B."/>
            <person name="Fauchery L."/>
            <person name="Guy J."/>
            <person name="Iotti M."/>
            <person name="Le Tacon F."/>
            <person name="Lindquist E.A."/>
            <person name="Lipzen A."/>
            <person name="Malagnac F."/>
            <person name="Mello A."/>
            <person name="Molinier V."/>
            <person name="Miyauchi S."/>
            <person name="Poulain J."/>
            <person name="Riccioni C."/>
            <person name="Rubini A."/>
            <person name="Sitrit Y."/>
            <person name="Splivallo R."/>
            <person name="Traeger S."/>
            <person name="Wang M."/>
            <person name="Zifcakova L."/>
            <person name="Wipf D."/>
            <person name="Zambonelli A."/>
            <person name="Paolocci F."/>
            <person name="Nowrousian M."/>
            <person name="Ottonello S."/>
            <person name="Baldrian P."/>
            <person name="Spatafora J.W."/>
            <person name="Henrissat B."/>
            <person name="Nagy L.G."/>
            <person name="Aury J.M."/>
            <person name="Wincker P."/>
            <person name="Grigoriev I.V."/>
            <person name="Bonfante P."/>
            <person name="Martin F.M."/>
        </authorList>
    </citation>
    <scope>NUCLEOTIDE SEQUENCE [LARGE SCALE GENOMIC DNA]</scope>
    <source>
        <strain evidence="5 6">120613-1</strain>
    </source>
</reference>
<dbReference type="InterPro" id="IPR014612">
    <property type="entry name" value="Pop7/Rpp20"/>
</dbReference>
<feature type="compositionally biased region" description="Pro residues" evidence="4">
    <location>
        <begin position="37"/>
        <end position="46"/>
    </location>
</feature>
<name>A0A3N4K000_9PEZI</name>
<dbReference type="Gene3D" id="3.30.110.20">
    <property type="entry name" value="Alba-like domain"/>
    <property type="match status" value="1"/>
</dbReference>
<protein>
    <submittedName>
        <fullName evidence="5">Uncharacterized protein</fullName>
    </submittedName>
</protein>
<dbReference type="InterPro" id="IPR036882">
    <property type="entry name" value="Alba-like_dom_sf"/>
</dbReference>
<keyword evidence="6" id="KW-1185">Reference proteome</keyword>
<dbReference type="GO" id="GO:0005655">
    <property type="term" value="C:nucleolar ribonuclease P complex"/>
    <property type="evidence" value="ECO:0007669"/>
    <property type="project" value="InterPro"/>
</dbReference>
<gene>
    <name evidence="5" type="ORF">L873DRAFT_1786558</name>
</gene>
<dbReference type="GO" id="GO:0000294">
    <property type="term" value="P:nuclear-transcribed mRNA catabolic process, RNase MRP-dependent"/>
    <property type="evidence" value="ECO:0007669"/>
    <property type="project" value="TreeGrafter"/>
</dbReference>
<evidence type="ECO:0000256" key="4">
    <source>
        <dbReference type="SAM" id="MobiDB-lite"/>
    </source>
</evidence>
<dbReference type="PANTHER" id="PTHR28256:SF1">
    <property type="entry name" value="RIBONUCLEASES P_MRP PROTEIN SUBUNIT POP7"/>
    <property type="match status" value="1"/>
</dbReference>
<dbReference type="OrthoDB" id="5416589at2759"/>
<sequence length="174" mass="18890">MPNHPTSTPSTTFINQKPPPPLPPLPPHKTLHKRPLLHPPIPPPSHPSTSSTPKTIYISARTPFVSAIKRARALLGNSPGEVVLLKASGRAIEKALQVGLLFLESGEGVRVFTGGSEVLDDIVDDEGGKGRKRKWGEEDGEGEKGEGEGDGEEEGDWEVRKRRTSTVEVWVTKK</sequence>
<dbReference type="Proteomes" id="UP000276215">
    <property type="component" value="Unassembled WGS sequence"/>
</dbReference>
<dbReference type="InterPro" id="IPR020241">
    <property type="entry name" value="RNase_P/MRP_Pop7_fungi"/>
</dbReference>
<dbReference type="GO" id="GO:0004526">
    <property type="term" value="F:ribonuclease P activity"/>
    <property type="evidence" value="ECO:0007669"/>
    <property type="project" value="TreeGrafter"/>
</dbReference>
<dbReference type="STRING" id="1336337.A0A3N4K000"/>
<feature type="compositionally biased region" description="Polar residues" evidence="4">
    <location>
        <begin position="1"/>
        <end position="15"/>
    </location>
</feature>
<evidence type="ECO:0000256" key="3">
    <source>
        <dbReference type="ARBA" id="ARBA00023242"/>
    </source>
</evidence>
<proteinExistence type="predicted"/>
<keyword evidence="2" id="KW-0819">tRNA processing</keyword>
<dbReference type="GO" id="GO:0034965">
    <property type="term" value="P:intronic box C/D snoRNA processing"/>
    <property type="evidence" value="ECO:0007669"/>
    <property type="project" value="TreeGrafter"/>
</dbReference>
<dbReference type="GO" id="GO:0000171">
    <property type="term" value="F:ribonuclease MRP activity"/>
    <property type="evidence" value="ECO:0007669"/>
    <property type="project" value="TreeGrafter"/>
</dbReference>
<dbReference type="PANTHER" id="PTHR28256">
    <property type="entry name" value="RIBONUCLEASES P/MRP PROTEIN SUBUNIT POP7"/>
    <property type="match status" value="1"/>
</dbReference>
<dbReference type="GO" id="GO:0006364">
    <property type="term" value="P:rRNA processing"/>
    <property type="evidence" value="ECO:0007669"/>
    <property type="project" value="TreeGrafter"/>
</dbReference>
<dbReference type="GO" id="GO:0001682">
    <property type="term" value="P:tRNA 5'-leader removal"/>
    <property type="evidence" value="ECO:0007669"/>
    <property type="project" value="InterPro"/>
</dbReference>
<evidence type="ECO:0000313" key="5">
    <source>
        <dbReference type="EMBL" id="RPB03936.1"/>
    </source>
</evidence>
<evidence type="ECO:0000313" key="6">
    <source>
        <dbReference type="Proteomes" id="UP000276215"/>
    </source>
</evidence>
<feature type="compositionally biased region" description="Pro residues" evidence="4">
    <location>
        <begin position="17"/>
        <end position="27"/>
    </location>
</feature>
<dbReference type="GO" id="GO:0000172">
    <property type="term" value="C:ribonuclease MRP complex"/>
    <property type="evidence" value="ECO:0007669"/>
    <property type="project" value="InterPro"/>
</dbReference>
<dbReference type="EMBL" id="ML120360">
    <property type="protein sequence ID" value="RPB03936.1"/>
    <property type="molecule type" value="Genomic_DNA"/>
</dbReference>
<evidence type="ECO:0000256" key="1">
    <source>
        <dbReference type="ARBA" id="ARBA00004123"/>
    </source>
</evidence>
<accession>A0A3N4K000</accession>
<dbReference type="GO" id="GO:0003723">
    <property type="term" value="F:RNA binding"/>
    <property type="evidence" value="ECO:0007669"/>
    <property type="project" value="TreeGrafter"/>
</dbReference>
<dbReference type="SUPFAM" id="SSF82704">
    <property type="entry name" value="AlbA-like"/>
    <property type="match status" value="1"/>
</dbReference>
<dbReference type="AlphaFoldDB" id="A0A3N4K000"/>
<feature type="region of interest" description="Disordered" evidence="4">
    <location>
        <begin position="123"/>
        <end position="159"/>
    </location>
</feature>
<feature type="region of interest" description="Disordered" evidence="4">
    <location>
        <begin position="1"/>
        <end position="55"/>
    </location>
</feature>
<comment type="subcellular location">
    <subcellularLocation>
        <location evidence="1">Nucleus</location>
    </subcellularLocation>
</comment>
<keyword evidence="3" id="KW-0539">Nucleus</keyword>
<evidence type="ECO:0000256" key="2">
    <source>
        <dbReference type="ARBA" id="ARBA00022694"/>
    </source>
</evidence>
<dbReference type="Pfam" id="PF12328">
    <property type="entry name" value="Rpp20"/>
    <property type="match status" value="1"/>
</dbReference>